<comment type="caution">
    <text evidence="2">The sequence shown here is derived from an EMBL/GenBank/DDBJ whole genome shotgun (WGS) entry which is preliminary data.</text>
</comment>
<dbReference type="SUPFAM" id="SSF51735">
    <property type="entry name" value="NAD(P)-binding Rossmann-fold domains"/>
    <property type="match status" value="1"/>
</dbReference>
<feature type="non-terminal residue" evidence="2">
    <location>
        <position position="316"/>
    </location>
</feature>
<evidence type="ECO:0000313" key="2">
    <source>
        <dbReference type="EMBL" id="GAG77672.1"/>
    </source>
</evidence>
<name>X1B8N6_9ZZZZ</name>
<sequence>EYDLPMIFVGGKTDLIHLKEIPEEEIDLLILAVGRDKILESLKMVIKQKKINTIHIFTAGLGESDNLGKQIEKEIVEILNDDNNHIRAIGPNCMGVYSPNGHLAYEPFLPTESGNIAFVFQSGDLHSQMIRIGASRYNLSYSKGASVGNCIDLQISEFLQYYNNDIDTDIIGVYFEGFSKHHPNEGRKFFQVLKNMKKPVLFMNGGKTERSQTAILTHTGSIGSNKKIWNAIVKQTPIVDVPTSMDDMIDYLYLFNRYIDKFKKLGTPLKNIQYPTGKNSLLILWSGGFGIIHTNILTELGLNVPYFEGETLNKLR</sequence>
<dbReference type="SUPFAM" id="SSF52210">
    <property type="entry name" value="Succinyl-CoA synthetase domains"/>
    <property type="match status" value="1"/>
</dbReference>
<gene>
    <name evidence="2" type="ORF">S01H4_23400</name>
</gene>
<evidence type="ECO:0000259" key="1">
    <source>
        <dbReference type="Pfam" id="PF13607"/>
    </source>
</evidence>
<dbReference type="PANTHER" id="PTHR42793">
    <property type="entry name" value="COA BINDING DOMAIN CONTAINING PROTEIN"/>
    <property type="match status" value="1"/>
</dbReference>
<dbReference type="Gene3D" id="3.40.50.261">
    <property type="entry name" value="Succinyl-CoA synthetase domains"/>
    <property type="match status" value="1"/>
</dbReference>
<dbReference type="Pfam" id="PF13607">
    <property type="entry name" value="Succ_CoA_lig"/>
    <property type="match status" value="1"/>
</dbReference>
<dbReference type="AlphaFoldDB" id="X1B8N6"/>
<feature type="non-terminal residue" evidence="2">
    <location>
        <position position="1"/>
    </location>
</feature>
<dbReference type="Gene3D" id="3.40.50.720">
    <property type="entry name" value="NAD(P)-binding Rossmann-like Domain"/>
    <property type="match status" value="1"/>
</dbReference>
<dbReference type="InterPro" id="IPR032875">
    <property type="entry name" value="Succ_CoA_lig_flav_dom"/>
</dbReference>
<dbReference type="InterPro" id="IPR036291">
    <property type="entry name" value="NAD(P)-bd_dom_sf"/>
</dbReference>
<dbReference type="InterPro" id="IPR016102">
    <property type="entry name" value="Succinyl-CoA_synth-like"/>
</dbReference>
<reference evidence="2" key="1">
    <citation type="journal article" date="2014" name="Front. Microbiol.">
        <title>High frequency of phylogenetically diverse reductive dehalogenase-homologous genes in deep subseafloor sedimentary metagenomes.</title>
        <authorList>
            <person name="Kawai M."/>
            <person name="Futagami T."/>
            <person name="Toyoda A."/>
            <person name="Takaki Y."/>
            <person name="Nishi S."/>
            <person name="Hori S."/>
            <person name="Arai W."/>
            <person name="Tsubouchi T."/>
            <person name="Morono Y."/>
            <person name="Uchiyama I."/>
            <person name="Ito T."/>
            <person name="Fujiyama A."/>
            <person name="Inagaki F."/>
            <person name="Takami H."/>
        </authorList>
    </citation>
    <scope>NUCLEOTIDE SEQUENCE</scope>
    <source>
        <strain evidence="2">Expedition CK06-06</strain>
    </source>
</reference>
<organism evidence="2">
    <name type="scientific">marine sediment metagenome</name>
    <dbReference type="NCBI Taxonomy" id="412755"/>
    <lineage>
        <taxon>unclassified sequences</taxon>
        <taxon>metagenomes</taxon>
        <taxon>ecological metagenomes</taxon>
    </lineage>
</organism>
<accession>X1B8N6</accession>
<feature type="domain" description="Succinyl-CoA synthetase-like flavodoxin" evidence="1">
    <location>
        <begin position="114"/>
        <end position="254"/>
    </location>
</feature>
<protein>
    <recommendedName>
        <fullName evidence="1">Succinyl-CoA synthetase-like flavodoxin domain-containing protein</fullName>
    </recommendedName>
</protein>
<dbReference type="PANTHER" id="PTHR42793:SF1">
    <property type="entry name" value="PEPTIDYL-LYSINE N-ACETYLTRANSFERASE PATZ"/>
    <property type="match status" value="1"/>
</dbReference>
<proteinExistence type="predicted"/>
<dbReference type="EMBL" id="BART01010850">
    <property type="protein sequence ID" value="GAG77672.1"/>
    <property type="molecule type" value="Genomic_DNA"/>
</dbReference>